<comment type="caution">
    <text evidence="2">The sequence shown here is derived from an EMBL/GenBank/DDBJ whole genome shotgun (WGS) entry which is preliminary data.</text>
</comment>
<dbReference type="Proteomes" id="UP000220969">
    <property type="component" value="Unassembled WGS sequence"/>
</dbReference>
<dbReference type="RefSeq" id="WP_042888004.1">
    <property type="nucleotide sequence ID" value="NZ_JAOPRA010000042.1"/>
</dbReference>
<keyword evidence="1" id="KW-0812">Transmembrane</keyword>
<feature type="transmembrane region" description="Helical" evidence="1">
    <location>
        <begin position="25"/>
        <end position="47"/>
    </location>
</feature>
<evidence type="ECO:0000256" key="1">
    <source>
        <dbReference type="SAM" id="Phobius"/>
    </source>
</evidence>
<accession>A0AB73SI63</accession>
<keyword evidence="1" id="KW-0472">Membrane</keyword>
<keyword evidence="1" id="KW-1133">Transmembrane helix</keyword>
<proteinExistence type="predicted"/>
<sequence length="51" mass="5780">MLSNVYDWDFFWNTFGMLFKMNSSFVMIVIAISAVCLLIGGVIAAVMQKKK</sequence>
<name>A0AB73SI63_9BACI</name>
<reference evidence="2" key="1">
    <citation type="submission" date="2017-09" db="EMBL/GenBank/DDBJ databases">
        <title>Large-scale bioinformatics analysis of Bacillus genomes uncovers conserved roles of natural products in bacterial physiology.</title>
        <authorList>
            <consortium name="Agbiome Team Llc"/>
            <person name="Bleich R.M."/>
            <person name="Kirk G.J."/>
            <person name="Santa Maria K.C."/>
            <person name="Allen S.E."/>
            <person name="Farag S."/>
            <person name="Shank E.A."/>
            <person name="Bowers A."/>
        </authorList>
    </citation>
    <scope>NUCLEOTIDE SEQUENCE</scope>
    <source>
        <strain evidence="2">AFS005430</strain>
    </source>
</reference>
<protein>
    <submittedName>
        <fullName evidence="2">PTS ascorbate transporter subunit IIC</fullName>
    </submittedName>
</protein>
<gene>
    <name evidence="2" type="ORF">CN678_14350</name>
</gene>
<dbReference type="AlphaFoldDB" id="A0AB73SI63"/>
<organism evidence="2">
    <name type="scientific">Bacillus toyonensis</name>
    <dbReference type="NCBI Taxonomy" id="155322"/>
    <lineage>
        <taxon>Bacteria</taxon>
        <taxon>Bacillati</taxon>
        <taxon>Bacillota</taxon>
        <taxon>Bacilli</taxon>
        <taxon>Bacillales</taxon>
        <taxon>Bacillaceae</taxon>
        <taxon>Bacillus</taxon>
        <taxon>Bacillus cereus group</taxon>
    </lineage>
</organism>
<dbReference type="EMBL" id="NUEH01000031">
    <property type="protein sequence ID" value="PEI85889.1"/>
    <property type="molecule type" value="Genomic_DNA"/>
</dbReference>
<evidence type="ECO:0000313" key="2">
    <source>
        <dbReference type="EMBL" id="PEI85889.1"/>
    </source>
</evidence>